<name>A0ABV9AFF1_9ACTN</name>
<reference evidence="2" key="1">
    <citation type="journal article" date="2019" name="Int. J. Syst. Evol. Microbiol.">
        <title>The Global Catalogue of Microorganisms (GCM) 10K type strain sequencing project: providing services to taxonomists for standard genome sequencing and annotation.</title>
        <authorList>
            <consortium name="The Broad Institute Genomics Platform"/>
            <consortium name="The Broad Institute Genome Sequencing Center for Infectious Disease"/>
            <person name="Wu L."/>
            <person name="Ma J."/>
        </authorList>
    </citation>
    <scope>NUCLEOTIDE SEQUENCE [LARGE SCALE GENOMIC DNA]</scope>
    <source>
        <strain evidence="2">CGMCC 4.7177</strain>
    </source>
</reference>
<dbReference type="Proteomes" id="UP001595839">
    <property type="component" value="Unassembled WGS sequence"/>
</dbReference>
<comment type="caution">
    <text evidence="1">The sequence shown here is derived from an EMBL/GenBank/DDBJ whole genome shotgun (WGS) entry which is preliminary data.</text>
</comment>
<protein>
    <submittedName>
        <fullName evidence="1">Uncharacterized protein</fullName>
    </submittedName>
</protein>
<sequence length="109" mass="12661">MAASGYRMKYVDRDMREQAIRQRSVDRLAYIAEHAPCGRFEIKAATGELWDSHEVRTLEERGLWDVEWLEAGDTAHEGGWRILHLNDIGKNVLRKWRERHQAAGQSEGD</sequence>
<organism evidence="1 2">
    <name type="scientific">Streptomyces vulcanius</name>
    <dbReference type="NCBI Taxonomy" id="1441876"/>
    <lineage>
        <taxon>Bacteria</taxon>
        <taxon>Bacillati</taxon>
        <taxon>Actinomycetota</taxon>
        <taxon>Actinomycetes</taxon>
        <taxon>Kitasatosporales</taxon>
        <taxon>Streptomycetaceae</taxon>
        <taxon>Streptomyces</taxon>
    </lineage>
</organism>
<gene>
    <name evidence="1" type="ORF">ACFPIH_02775</name>
</gene>
<keyword evidence="2" id="KW-1185">Reference proteome</keyword>
<dbReference type="EMBL" id="JBHSFK010000002">
    <property type="protein sequence ID" value="MFC4498454.1"/>
    <property type="molecule type" value="Genomic_DNA"/>
</dbReference>
<proteinExistence type="predicted"/>
<dbReference type="RefSeq" id="WP_381167762.1">
    <property type="nucleotide sequence ID" value="NZ_JBHSFK010000002.1"/>
</dbReference>
<evidence type="ECO:0000313" key="1">
    <source>
        <dbReference type="EMBL" id="MFC4498454.1"/>
    </source>
</evidence>
<accession>A0ABV9AFF1</accession>
<evidence type="ECO:0000313" key="2">
    <source>
        <dbReference type="Proteomes" id="UP001595839"/>
    </source>
</evidence>